<dbReference type="GO" id="GO:0008270">
    <property type="term" value="F:zinc ion binding"/>
    <property type="evidence" value="ECO:0007669"/>
    <property type="project" value="UniProtKB-KW"/>
</dbReference>
<dbReference type="Pfam" id="PF00643">
    <property type="entry name" value="zf-B_box"/>
    <property type="match status" value="1"/>
</dbReference>
<dbReference type="GO" id="GO:0061630">
    <property type="term" value="F:ubiquitin protein ligase activity"/>
    <property type="evidence" value="ECO:0007669"/>
    <property type="project" value="TreeGrafter"/>
</dbReference>
<reference evidence="7" key="1">
    <citation type="submission" date="2017-01" db="EMBL/GenBank/DDBJ databases">
        <title>A deep insight into the sialotranscriptome of adult male and female Cluex tarsalis mosquitoes.</title>
        <authorList>
            <person name="Ribeiro J.M."/>
            <person name="Moreira F."/>
            <person name="Bernard K.A."/>
            <person name="Calvo E."/>
        </authorList>
    </citation>
    <scope>NUCLEOTIDE SEQUENCE</scope>
    <source>
        <strain evidence="7">Kern County</strain>
        <tissue evidence="7">Salivary glands</tissue>
    </source>
</reference>
<evidence type="ECO:0000259" key="5">
    <source>
        <dbReference type="PROSITE" id="PS50089"/>
    </source>
</evidence>
<dbReference type="Gene3D" id="3.30.160.60">
    <property type="entry name" value="Classic Zinc Finger"/>
    <property type="match status" value="1"/>
</dbReference>
<dbReference type="GO" id="GO:0031625">
    <property type="term" value="F:ubiquitin protein ligase binding"/>
    <property type="evidence" value="ECO:0007669"/>
    <property type="project" value="TreeGrafter"/>
</dbReference>
<dbReference type="GO" id="GO:0006513">
    <property type="term" value="P:protein monoubiquitination"/>
    <property type="evidence" value="ECO:0007669"/>
    <property type="project" value="TreeGrafter"/>
</dbReference>
<dbReference type="GO" id="GO:0005164">
    <property type="term" value="F:tumor necrosis factor receptor binding"/>
    <property type="evidence" value="ECO:0007669"/>
    <property type="project" value="TreeGrafter"/>
</dbReference>
<organism evidence="7">
    <name type="scientific">Culex tarsalis</name>
    <name type="common">Encephalitis mosquito</name>
    <dbReference type="NCBI Taxonomy" id="7177"/>
    <lineage>
        <taxon>Eukaryota</taxon>
        <taxon>Metazoa</taxon>
        <taxon>Ecdysozoa</taxon>
        <taxon>Arthropoda</taxon>
        <taxon>Hexapoda</taxon>
        <taxon>Insecta</taxon>
        <taxon>Pterygota</taxon>
        <taxon>Neoptera</taxon>
        <taxon>Endopterygota</taxon>
        <taxon>Diptera</taxon>
        <taxon>Nematocera</taxon>
        <taxon>Culicoidea</taxon>
        <taxon>Culicidae</taxon>
        <taxon>Culicinae</taxon>
        <taxon>Culicini</taxon>
        <taxon>Culex</taxon>
        <taxon>Culex</taxon>
    </lineage>
</organism>
<dbReference type="EMBL" id="GFDL01015574">
    <property type="protein sequence ID" value="JAV19471.1"/>
    <property type="molecule type" value="Transcribed_RNA"/>
</dbReference>
<accession>A0A1Q3EVY6</accession>
<dbReference type="InterPro" id="IPR000315">
    <property type="entry name" value="Znf_B-box"/>
</dbReference>
<dbReference type="SUPFAM" id="SSF57850">
    <property type="entry name" value="RING/U-box"/>
    <property type="match status" value="1"/>
</dbReference>
<evidence type="ECO:0000259" key="6">
    <source>
        <dbReference type="PROSITE" id="PS50119"/>
    </source>
</evidence>
<keyword evidence="1" id="KW-0479">Metal-binding</keyword>
<dbReference type="InterPro" id="IPR001841">
    <property type="entry name" value="Znf_RING"/>
</dbReference>
<dbReference type="PANTHER" id="PTHR36754">
    <property type="entry name" value="E3 UBIQUITIN-PROTEIN LIGASE TRIM37"/>
    <property type="match status" value="1"/>
</dbReference>
<feature type="domain" description="RING-type" evidence="5">
    <location>
        <begin position="18"/>
        <end position="57"/>
    </location>
</feature>
<keyword evidence="2 4" id="KW-0863">Zinc-finger</keyword>
<evidence type="ECO:0000313" key="7">
    <source>
        <dbReference type="EMBL" id="JAV19471.1"/>
    </source>
</evidence>
<sequence>MAFGNSSASTELTRLLECRICLDGLKNCHICCYCSQPFCRTCADDWFEKDRKCPCCRTNLACPRWLVKVGTFDELQEQLNKLMIDETRNRCGQHPKDRLSLFCAPCKKCICVSCLLSEQHRDHKDQAVLLDEIYAQYEDNLRSVLTRIENRKASIVASLDDIDDNLKNITKQMKDQMQILEANMSSFEKLQNRAEALLTAKKDASSLQTILDVLESAGSFLSEEVQVSTEIDQRLLKYSLLKPVTFEFRLDLNATGDDNGDLFAEPQSMDGFSWVVKFDAGNAVYLSMHEGIPGEYSVALGDEPAKPIRFELSKFALLGEVVLLGADSELNTYVAVVHVQQARTFQERCAQQERYIKQLEARIAEGKIY</sequence>
<dbReference type="GO" id="GO:0051865">
    <property type="term" value="P:protein autoubiquitination"/>
    <property type="evidence" value="ECO:0007669"/>
    <property type="project" value="TreeGrafter"/>
</dbReference>
<dbReference type="GO" id="GO:0070842">
    <property type="term" value="P:aggresome assembly"/>
    <property type="evidence" value="ECO:0007669"/>
    <property type="project" value="TreeGrafter"/>
</dbReference>
<dbReference type="PANTHER" id="PTHR36754:SF2">
    <property type="entry name" value="E3 UBIQUITIN-PROTEIN LIGASE TRIM37"/>
    <property type="match status" value="1"/>
</dbReference>
<feature type="domain" description="B box-type" evidence="6">
    <location>
        <begin position="86"/>
        <end position="128"/>
    </location>
</feature>
<protein>
    <submittedName>
        <fullName evidence="7">Putative e3 ubiquitin-protein ligase trim37</fullName>
    </submittedName>
</protein>
<evidence type="ECO:0000256" key="4">
    <source>
        <dbReference type="PROSITE-ProRule" id="PRU00024"/>
    </source>
</evidence>
<dbReference type="InterPro" id="IPR013083">
    <property type="entry name" value="Znf_RING/FYVE/PHD"/>
</dbReference>
<keyword evidence="3" id="KW-0862">Zinc</keyword>
<name>A0A1Q3EVY6_CULTA</name>
<proteinExistence type="predicted"/>
<dbReference type="AlphaFoldDB" id="A0A1Q3EVY6"/>
<evidence type="ECO:0000256" key="1">
    <source>
        <dbReference type="ARBA" id="ARBA00022723"/>
    </source>
</evidence>
<evidence type="ECO:0000256" key="2">
    <source>
        <dbReference type="ARBA" id="ARBA00022771"/>
    </source>
</evidence>
<dbReference type="Gene3D" id="3.30.40.10">
    <property type="entry name" value="Zinc/RING finger domain, C3HC4 (zinc finger)"/>
    <property type="match status" value="1"/>
</dbReference>
<dbReference type="GO" id="GO:0016235">
    <property type="term" value="C:aggresome"/>
    <property type="evidence" value="ECO:0007669"/>
    <property type="project" value="TreeGrafter"/>
</dbReference>
<dbReference type="InterPro" id="IPR053003">
    <property type="entry name" value="TRIM_RBCC_E3_ubiq-ligases"/>
</dbReference>
<dbReference type="CDD" id="cd19756">
    <property type="entry name" value="Bbox2"/>
    <property type="match status" value="1"/>
</dbReference>
<dbReference type="PROSITE" id="PS50119">
    <property type="entry name" value="ZF_BBOX"/>
    <property type="match status" value="1"/>
</dbReference>
<dbReference type="PROSITE" id="PS50089">
    <property type="entry name" value="ZF_RING_2"/>
    <property type="match status" value="1"/>
</dbReference>
<evidence type="ECO:0000256" key="3">
    <source>
        <dbReference type="ARBA" id="ARBA00022833"/>
    </source>
</evidence>
<dbReference type="GO" id="GO:0005778">
    <property type="term" value="C:peroxisomal membrane"/>
    <property type="evidence" value="ECO:0007669"/>
    <property type="project" value="TreeGrafter"/>
</dbReference>
<dbReference type="SUPFAM" id="SSF57845">
    <property type="entry name" value="B-box zinc-binding domain"/>
    <property type="match status" value="1"/>
</dbReference>